<protein>
    <submittedName>
        <fullName evidence="2">Uncharacterized protein</fullName>
    </submittedName>
</protein>
<evidence type="ECO:0000256" key="1">
    <source>
        <dbReference type="SAM" id="Phobius"/>
    </source>
</evidence>
<dbReference type="InterPro" id="IPR021840">
    <property type="entry name" value="DUF3433"/>
</dbReference>
<keyword evidence="1" id="KW-0472">Membrane</keyword>
<evidence type="ECO:0000313" key="2">
    <source>
        <dbReference type="EMBL" id="KAF2705868.1"/>
    </source>
</evidence>
<accession>A0A6G1JZ93</accession>
<feature type="transmembrane region" description="Helical" evidence="1">
    <location>
        <begin position="71"/>
        <end position="90"/>
    </location>
</feature>
<dbReference type="Proteomes" id="UP000799428">
    <property type="component" value="Unassembled WGS sequence"/>
</dbReference>
<sequence length="1281" mass="141153">MFTSRPPPFSKKTPVVSTSTVPNAASSETLLEKPRSRATTFFSRSTTFVSKLSFRNQAPPTWQPNALRPSVLIFSTAVSLSLIAVLVYLLKVSQHDQGIQFAPKISELPLSKTFMWQYFPIILAVVFSIFWAWIDLETKRLEPYYQLSKKEGALGKDSLLLRYPFDFLPLVPITALKARHWPVFFASFSVVIVSWGIVPVQSGIFSTTTVTRTFPSRFEVSTNFIPASQQEERITTRYAQSAYGIVMLNETLSPYTTRDYILAPFRSLDAESQRIGNWTAPTTLYSLDMQCEEATATVKVDSPQSTVTVYNSTSGCSFELPPLGNQTVGLPPPLLHLLPNASAGIWNTKEFSAVYVGYSGANGFADYYLDYSCPKAANHTFLAVFARNKKREEDAPSNTTNIYCQPIYYSQAVNATVDVATKRPLEVVPSGAKVSLAPNLFNTSVLEATMNGAVARVNVRGNTIPTTSLPNYLDHLAETNLSMWDVGTIQPLAAMAALAGDLPLEEYTNPKTLGLSYEKAYRLLFINSMVDVLADNFVESEQVDGQYDRKFEAVVLDQVFTYVVEGLLGVVSLATIALLYLSLTRERNLRADPSTIASVMSLVADNKSLLSDLQDMDCCTMEEVDRTLRNRRWKLVNDATQTGIVEIGQVPNSDLPSVGDRQNTPKEIAKPIRPIEFRLFVAIPFVGFFVVLATSLAILFIKAQNGLPIPSKSKIVENILENYIPTAIATLIEPMWVLINRLLCMLQPLEELQGCKAPADKSISLNYNSLPPQLVVFKALRSRHFVLSAVCTMALLANILAIAFAGLFRQDSREIWTATSFPQPFQPVFVSINGSMGPGSAERGSLVASGAYAGGRGQDALLIAESNYTKGTPLPAWTDETMMYLPFTSSVKTDKTDVQYEARTTTLGAALDCEKLYYGADYRADINTTSMTLEMSASKGPCFGSNSYHQGLSAGAPIECSSGPSAIEFVTQLHARENVTKAERDMCMTSVVLSWVRDPIGTCGGTRNITLDGTNSLFVRCQPRIVTGYADVRVDAEGYLQGKAGPARMTSDDKTDELKELVQQSNLYLLPVNVGTWHNDTFASDNLNYFATRENNSSRLVDPNQMPALDDVSNYVETAYSKLFSIWLGANKERLLVPAKEGEGSFVTGWTVTTTDRLFLSTTMFAIAEGILCTYAVVAILVFIRRPGKYLARLPICIASIVALFAASAAIQDMASTSRLDEKERRQHLKQLGSRYGYGSYVGSDGRVHIGIEKAPFVRVRKSKTWFERKVTSFRNGAGAV</sequence>
<name>A0A6G1JZ93_9PLEO</name>
<feature type="transmembrane region" description="Helical" evidence="1">
    <location>
        <begin position="785"/>
        <end position="808"/>
    </location>
</feature>
<dbReference type="EMBL" id="MU005777">
    <property type="protein sequence ID" value="KAF2705868.1"/>
    <property type="molecule type" value="Genomic_DNA"/>
</dbReference>
<feature type="transmembrane region" description="Helical" evidence="1">
    <location>
        <begin position="181"/>
        <end position="198"/>
    </location>
</feature>
<dbReference type="PANTHER" id="PTHR37544">
    <property type="entry name" value="SPRAY-RELATED"/>
    <property type="match status" value="1"/>
</dbReference>
<reference evidence="2" key="1">
    <citation type="journal article" date="2020" name="Stud. Mycol.">
        <title>101 Dothideomycetes genomes: a test case for predicting lifestyles and emergence of pathogens.</title>
        <authorList>
            <person name="Haridas S."/>
            <person name="Albert R."/>
            <person name="Binder M."/>
            <person name="Bloem J."/>
            <person name="Labutti K."/>
            <person name="Salamov A."/>
            <person name="Andreopoulos B."/>
            <person name="Baker S."/>
            <person name="Barry K."/>
            <person name="Bills G."/>
            <person name="Bluhm B."/>
            <person name="Cannon C."/>
            <person name="Castanera R."/>
            <person name="Culley D."/>
            <person name="Daum C."/>
            <person name="Ezra D."/>
            <person name="Gonzalez J."/>
            <person name="Henrissat B."/>
            <person name="Kuo A."/>
            <person name="Liang C."/>
            <person name="Lipzen A."/>
            <person name="Lutzoni F."/>
            <person name="Magnuson J."/>
            <person name="Mondo S."/>
            <person name="Nolan M."/>
            <person name="Ohm R."/>
            <person name="Pangilinan J."/>
            <person name="Park H.-J."/>
            <person name="Ramirez L."/>
            <person name="Alfaro M."/>
            <person name="Sun H."/>
            <person name="Tritt A."/>
            <person name="Yoshinaga Y."/>
            <person name="Zwiers L.-H."/>
            <person name="Turgeon B."/>
            <person name="Goodwin S."/>
            <person name="Spatafora J."/>
            <person name="Crous P."/>
            <person name="Grigoriev I."/>
        </authorList>
    </citation>
    <scope>NUCLEOTIDE SEQUENCE</scope>
    <source>
        <strain evidence="2">CBS 279.74</strain>
    </source>
</reference>
<feature type="transmembrane region" description="Helical" evidence="1">
    <location>
        <begin position="1191"/>
        <end position="1211"/>
    </location>
</feature>
<feature type="transmembrane region" description="Helical" evidence="1">
    <location>
        <begin position="559"/>
        <end position="581"/>
    </location>
</feature>
<keyword evidence="3" id="KW-1185">Reference proteome</keyword>
<gene>
    <name evidence="2" type="ORF">K504DRAFT_459953</name>
</gene>
<feature type="transmembrane region" description="Helical" evidence="1">
    <location>
        <begin position="1158"/>
        <end position="1184"/>
    </location>
</feature>
<keyword evidence="1" id="KW-1133">Transmembrane helix</keyword>
<keyword evidence="1" id="KW-0812">Transmembrane</keyword>
<proteinExistence type="predicted"/>
<dbReference type="PANTHER" id="PTHR37544:SF3">
    <property type="entry name" value="SPRAY"/>
    <property type="match status" value="1"/>
</dbReference>
<evidence type="ECO:0000313" key="3">
    <source>
        <dbReference type="Proteomes" id="UP000799428"/>
    </source>
</evidence>
<feature type="transmembrane region" description="Helical" evidence="1">
    <location>
        <begin position="115"/>
        <end position="134"/>
    </location>
</feature>
<organism evidence="2 3">
    <name type="scientific">Pleomassaria siparia CBS 279.74</name>
    <dbReference type="NCBI Taxonomy" id="1314801"/>
    <lineage>
        <taxon>Eukaryota</taxon>
        <taxon>Fungi</taxon>
        <taxon>Dikarya</taxon>
        <taxon>Ascomycota</taxon>
        <taxon>Pezizomycotina</taxon>
        <taxon>Dothideomycetes</taxon>
        <taxon>Pleosporomycetidae</taxon>
        <taxon>Pleosporales</taxon>
        <taxon>Pleomassariaceae</taxon>
        <taxon>Pleomassaria</taxon>
    </lineage>
</organism>
<feature type="transmembrane region" description="Helical" evidence="1">
    <location>
        <begin position="679"/>
        <end position="703"/>
    </location>
</feature>
<dbReference type="Pfam" id="PF11915">
    <property type="entry name" value="DUF3433"/>
    <property type="match status" value="2"/>
</dbReference>
<dbReference type="OrthoDB" id="3248909at2759"/>